<dbReference type="Pfam" id="PF22818">
    <property type="entry name" value="ApeI-like"/>
    <property type="match status" value="1"/>
</dbReference>
<dbReference type="InterPro" id="IPR054545">
    <property type="entry name" value="ApeI-like"/>
</dbReference>
<accession>A0A2T5MFN8</accession>
<dbReference type="OrthoDB" id="9812842at2"/>
<comment type="caution">
    <text evidence="2">The sequence shown here is derived from an EMBL/GenBank/DDBJ whole genome shotgun (WGS) entry which is preliminary data.</text>
</comment>
<dbReference type="RefSeq" id="WP_107939934.1">
    <property type="nucleotide sequence ID" value="NZ_QANS01000003.1"/>
</dbReference>
<dbReference type="SUPFAM" id="SSF54637">
    <property type="entry name" value="Thioesterase/thiol ester dehydrase-isomerase"/>
    <property type="match status" value="1"/>
</dbReference>
<dbReference type="Gene3D" id="3.10.129.10">
    <property type="entry name" value="Hotdog Thioesterase"/>
    <property type="match status" value="1"/>
</dbReference>
<dbReference type="GO" id="GO:0016829">
    <property type="term" value="F:lyase activity"/>
    <property type="evidence" value="ECO:0007669"/>
    <property type="project" value="UniProtKB-KW"/>
</dbReference>
<evidence type="ECO:0000313" key="2">
    <source>
        <dbReference type="EMBL" id="PTU31391.1"/>
    </source>
</evidence>
<feature type="domain" description="ApeI dehydratase-like" evidence="1">
    <location>
        <begin position="4"/>
        <end position="93"/>
    </location>
</feature>
<organism evidence="2 3">
    <name type="scientific">Stenotrophobium rhamnosiphilum</name>
    <dbReference type="NCBI Taxonomy" id="2029166"/>
    <lineage>
        <taxon>Bacteria</taxon>
        <taxon>Pseudomonadati</taxon>
        <taxon>Pseudomonadota</taxon>
        <taxon>Gammaproteobacteria</taxon>
        <taxon>Nevskiales</taxon>
        <taxon>Nevskiaceae</taxon>
        <taxon>Stenotrophobium</taxon>
    </lineage>
</organism>
<dbReference type="InterPro" id="IPR029069">
    <property type="entry name" value="HotDog_dom_sf"/>
</dbReference>
<gene>
    <name evidence="2" type="ORF">CJD38_08595</name>
</gene>
<sequence length="101" mass="11304">MNEYRSSASIAADHPCLDGHFPGNPIVPGVVLLELVAGAMREWQGPQAWIRKFNHTKFVGLLRADELVEILLQGDNTQIKFRCSCGERLLSQGTFEWARHG</sequence>
<evidence type="ECO:0000313" key="3">
    <source>
        <dbReference type="Proteomes" id="UP000244248"/>
    </source>
</evidence>
<name>A0A2T5MFN8_9GAMM</name>
<proteinExistence type="predicted"/>
<protein>
    <submittedName>
        <fullName evidence="2">Hydroxymyristoyl-ACP dehydratase</fullName>
    </submittedName>
</protein>
<reference evidence="2 3" key="1">
    <citation type="submission" date="2018-04" db="EMBL/GenBank/DDBJ databases">
        <title>Novel species isolated from glacier.</title>
        <authorList>
            <person name="Liu Q."/>
            <person name="Xin Y.-H."/>
        </authorList>
    </citation>
    <scope>NUCLEOTIDE SEQUENCE [LARGE SCALE GENOMIC DNA]</scope>
    <source>
        <strain evidence="2 3">GT1R17</strain>
    </source>
</reference>
<dbReference type="AlphaFoldDB" id="A0A2T5MFN8"/>
<keyword evidence="3" id="KW-1185">Reference proteome</keyword>
<evidence type="ECO:0000259" key="1">
    <source>
        <dbReference type="Pfam" id="PF22818"/>
    </source>
</evidence>
<dbReference type="EMBL" id="QANS01000003">
    <property type="protein sequence ID" value="PTU31391.1"/>
    <property type="molecule type" value="Genomic_DNA"/>
</dbReference>
<dbReference type="Proteomes" id="UP000244248">
    <property type="component" value="Unassembled WGS sequence"/>
</dbReference>